<dbReference type="GO" id="GO:0006666">
    <property type="term" value="P:3-keto-sphinganine metabolic process"/>
    <property type="evidence" value="ECO:0007669"/>
    <property type="project" value="InterPro"/>
</dbReference>
<keyword evidence="15" id="KW-1185">Reference proteome</keyword>
<gene>
    <name evidence="14" type="ORF">PLXY2_LOCUS11521</name>
</gene>
<dbReference type="PRINTS" id="PR00081">
    <property type="entry name" value="GDHRDH"/>
</dbReference>
<comment type="catalytic activity">
    <reaction evidence="12">
        <text>sphinganine + NADP(+) = 3-oxosphinganine + NADPH + H(+)</text>
        <dbReference type="Rhea" id="RHEA:22640"/>
        <dbReference type="ChEBI" id="CHEBI:15378"/>
        <dbReference type="ChEBI" id="CHEBI:57783"/>
        <dbReference type="ChEBI" id="CHEBI:57817"/>
        <dbReference type="ChEBI" id="CHEBI:58299"/>
        <dbReference type="ChEBI" id="CHEBI:58349"/>
        <dbReference type="EC" id="1.1.1.102"/>
    </reaction>
    <physiologicalReaction direction="right-to-left" evidence="12">
        <dbReference type="Rhea" id="RHEA:22642"/>
    </physiologicalReaction>
</comment>
<keyword evidence="5" id="KW-0256">Endoplasmic reticulum</keyword>
<dbReference type="Gene3D" id="3.40.50.720">
    <property type="entry name" value="NAD(P)-binding Rossmann-like Domain"/>
    <property type="match status" value="1"/>
</dbReference>
<dbReference type="PANTHER" id="PTHR43550">
    <property type="entry name" value="3-KETODIHYDROSPHINGOSINE REDUCTASE"/>
    <property type="match status" value="1"/>
</dbReference>
<dbReference type="EC" id="1.1.1.102" evidence="10"/>
<dbReference type="InterPro" id="IPR045022">
    <property type="entry name" value="KDSR-like"/>
</dbReference>
<evidence type="ECO:0000256" key="4">
    <source>
        <dbReference type="ARBA" id="ARBA00006484"/>
    </source>
</evidence>
<comment type="function">
    <text evidence="11">Catalyzes the reduction of 3'-oxosphinganine (3-ketodihydrosphingosine/KDS) to sphinganine (dihydrosphingosine/DHS), the second step of de novo sphingolipid biosynthesis.</text>
</comment>
<dbReference type="GO" id="GO:0030148">
    <property type="term" value="P:sphingolipid biosynthetic process"/>
    <property type="evidence" value="ECO:0007669"/>
    <property type="project" value="InterPro"/>
</dbReference>
<evidence type="ECO:0000256" key="12">
    <source>
        <dbReference type="ARBA" id="ARBA00048930"/>
    </source>
</evidence>
<reference evidence="14" key="1">
    <citation type="submission" date="2020-11" db="EMBL/GenBank/DDBJ databases">
        <authorList>
            <person name="Whiteford S."/>
        </authorList>
    </citation>
    <scope>NUCLEOTIDE SEQUENCE</scope>
</reference>
<comment type="subcellular location">
    <subcellularLocation>
        <location evidence="1">Endoplasmic reticulum</location>
    </subcellularLocation>
</comment>
<evidence type="ECO:0000256" key="3">
    <source>
        <dbReference type="ARBA" id="ARBA00004991"/>
    </source>
</evidence>
<evidence type="ECO:0000256" key="1">
    <source>
        <dbReference type="ARBA" id="ARBA00004240"/>
    </source>
</evidence>
<dbReference type="PANTHER" id="PTHR43550:SF3">
    <property type="entry name" value="3-KETODIHYDROSPHINGOSINE REDUCTASE"/>
    <property type="match status" value="1"/>
</dbReference>
<evidence type="ECO:0000256" key="11">
    <source>
        <dbReference type="ARBA" id="ARBA00044737"/>
    </source>
</evidence>
<comment type="similarity">
    <text evidence="4">Belongs to the short-chain dehydrogenases/reductases (SDR) family.</text>
</comment>
<evidence type="ECO:0000313" key="14">
    <source>
        <dbReference type="EMBL" id="CAG9133238.1"/>
    </source>
</evidence>
<evidence type="ECO:0000256" key="5">
    <source>
        <dbReference type="ARBA" id="ARBA00022824"/>
    </source>
</evidence>
<accession>A0A8S4G2J3</accession>
<comment type="pathway">
    <text evidence="2">Lipid metabolism; sphingolipid metabolism.</text>
</comment>
<protein>
    <recommendedName>
        <fullName evidence="10">3-dehydrosphinganine reductase</fullName>
        <ecNumber evidence="10">1.1.1.102</ecNumber>
    </recommendedName>
</protein>
<proteinExistence type="inferred from homology"/>
<dbReference type="Proteomes" id="UP000653454">
    <property type="component" value="Unassembled WGS sequence"/>
</dbReference>
<dbReference type="CDD" id="cd08939">
    <property type="entry name" value="KDSR-like_SDR_c"/>
    <property type="match status" value="1"/>
</dbReference>
<dbReference type="EMBL" id="CAJHNJ030000059">
    <property type="protein sequence ID" value="CAG9133238.1"/>
    <property type="molecule type" value="Genomic_DNA"/>
</dbReference>
<keyword evidence="13" id="KW-1133">Transmembrane helix</keyword>
<evidence type="ECO:0000256" key="7">
    <source>
        <dbReference type="ARBA" id="ARBA00022919"/>
    </source>
</evidence>
<dbReference type="FunFam" id="3.40.50.720:FF:000165">
    <property type="entry name" value="3-ketodihydrosphingosine reductase"/>
    <property type="match status" value="1"/>
</dbReference>
<keyword evidence="6" id="KW-0521">NADP</keyword>
<dbReference type="InterPro" id="IPR002347">
    <property type="entry name" value="SDR_fam"/>
</dbReference>
<evidence type="ECO:0000256" key="9">
    <source>
        <dbReference type="ARBA" id="ARBA00023098"/>
    </source>
</evidence>
<comment type="caution">
    <text evidence="14">The sequence shown here is derived from an EMBL/GenBank/DDBJ whole genome shotgun (WGS) entry which is preliminary data.</text>
</comment>
<comment type="pathway">
    <text evidence="3">Sphingolipid metabolism.</text>
</comment>
<evidence type="ECO:0000256" key="10">
    <source>
        <dbReference type="ARBA" id="ARBA00026112"/>
    </source>
</evidence>
<keyword evidence="13" id="KW-0472">Membrane</keyword>
<evidence type="ECO:0000256" key="2">
    <source>
        <dbReference type="ARBA" id="ARBA00004760"/>
    </source>
</evidence>
<keyword evidence="13" id="KW-0812">Transmembrane</keyword>
<dbReference type="GO" id="GO:0005789">
    <property type="term" value="C:endoplasmic reticulum membrane"/>
    <property type="evidence" value="ECO:0007669"/>
    <property type="project" value="TreeGrafter"/>
</dbReference>
<sequence>MEIEICWCTITFAVLIFIIGFYYIGYLIKVSMGPKRSFKDLKNKHVVITGGSSGIGKASALEAAKLGANVTIIGRDVQRLKNAVNEIIQKVAPANNQNIQYVALDITSGYDSVEKCFSNIEATLGPIFMLINCAGMCICGVFEDMKADDVKHMMDLNFFGTADPTKYVLSAMKKRNEGRIVFVTTEAALMGIYGYSAYGASKWAVRGLAEAINMEAIGTNVQVTLAFPPDTETPGFEKEELTKPTVTKLISGSGGLWKPDDVGKKIVHDAMAGKLYSTFGSTGKMLEILNCNGISSIWQVLTQCVFMGGLRFIMVFVLTNFYAIVNNDLAEKLISPNVKVEENTCTEEKNKDK</sequence>
<evidence type="ECO:0000313" key="15">
    <source>
        <dbReference type="Proteomes" id="UP000653454"/>
    </source>
</evidence>
<name>A0A8S4G2J3_PLUXY</name>
<evidence type="ECO:0000256" key="13">
    <source>
        <dbReference type="SAM" id="Phobius"/>
    </source>
</evidence>
<evidence type="ECO:0000256" key="6">
    <source>
        <dbReference type="ARBA" id="ARBA00022857"/>
    </source>
</evidence>
<keyword evidence="8" id="KW-0560">Oxidoreductase</keyword>
<dbReference type="SUPFAM" id="SSF51735">
    <property type="entry name" value="NAD(P)-binding Rossmann-fold domains"/>
    <property type="match status" value="1"/>
</dbReference>
<dbReference type="AlphaFoldDB" id="A0A8S4G2J3"/>
<keyword evidence="9" id="KW-0443">Lipid metabolism</keyword>
<evidence type="ECO:0000256" key="8">
    <source>
        <dbReference type="ARBA" id="ARBA00023002"/>
    </source>
</evidence>
<dbReference type="Pfam" id="PF00106">
    <property type="entry name" value="adh_short"/>
    <property type="match status" value="1"/>
</dbReference>
<keyword evidence="7" id="KW-0746">Sphingolipid metabolism</keyword>
<feature type="transmembrane region" description="Helical" evidence="13">
    <location>
        <begin position="7"/>
        <end position="28"/>
    </location>
</feature>
<dbReference type="InterPro" id="IPR036291">
    <property type="entry name" value="NAD(P)-bd_dom_sf"/>
</dbReference>
<dbReference type="GO" id="GO:0047560">
    <property type="term" value="F:3-dehydrosphinganine reductase activity"/>
    <property type="evidence" value="ECO:0007669"/>
    <property type="project" value="UniProtKB-EC"/>
</dbReference>
<organism evidence="14 15">
    <name type="scientific">Plutella xylostella</name>
    <name type="common">Diamondback moth</name>
    <name type="synonym">Plutella maculipennis</name>
    <dbReference type="NCBI Taxonomy" id="51655"/>
    <lineage>
        <taxon>Eukaryota</taxon>
        <taxon>Metazoa</taxon>
        <taxon>Ecdysozoa</taxon>
        <taxon>Arthropoda</taxon>
        <taxon>Hexapoda</taxon>
        <taxon>Insecta</taxon>
        <taxon>Pterygota</taxon>
        <taxon>Neoptera</taxon>
        <taxon>Endopterygota</taxon>
        <taxon>Lepidoptera</taxon>
        <taxon>Glossata</taxon>
        <taxon>Ditrysia</taxon>
        <taxon>Yponomeutoidea</taxon>
        <taxon>Plutellidae</taxon>
        <taxon>Plutella</taxon>
    </lineage>
</organism>
<dbReference type="OrthoDB" id="37659at2759"/>